<evidence type="ECO:0000313" key="4">
    <source>
        <dbReference type="EMBL" id="COX22613.1"/>
    </source>
</evidence>
<proteinExistence type="predicted"/>
<organism evidence="4 6">
    <name type="scientific">Mycobacterium tuberculosis</name>
    <dbReference type="NCBI Taxonomy" id="1773"/>
    <lineage>
        <taxon>Bacteria</taxon>
        <taxon>Bacillati</taxon>
        <taxon>Actinomycetota</taxon>
        <taxon>Actinomycetes</taxon>
        <taxon>Mycobacteriales</taxon>
        <taxon>Mycobacteriaceae</taxon>
        <taxon>Mycobacterium</taxon>
        <taxon>Mycobacterium tuberculosis complex</taxon>
    </lineage>
</organism>
<evidence type="ECO:0000313" key="7">
    <source>
        <dbReference type="Proteomes" id="UP000044938"/>
    </source>
</evidence>
<evidence type="ECO:0000313" key="9">
    <source>
        <dbReference type="Proteomes" id="UP000050164"/>
    </source>
</evidence>
<dbReference type="EMBL" id="CNFT01002913">
    <property type="protein sequence ID" value="CKU62323.1"/>
    <property type="molecule type" value="Genomic_DNA"/>
</dbReference>
<dbReference type="Proteomes" id="UP000049023">
    <property type="component" value="Unassembled WGS sequence"/>
</dbReference>
<evidence type="ECO:0000313" key="2">
    <source>
        <dbReference type="EMBL" id="CKT31501.1"/>
    </source>
</evidence>
<dbReference type="Proteomes" id="UP000038802">
    <property type="component" value="Unassembled WGS sequence"/>
</dbReference>
<dbReference type="Proteomes" id="UP000050164">
    <property type="component" value="Unassembled WGS sequence"/>
</dbReference>
<dbReference type="Proteomes" id="UP000044938">
    <property type="component" value="Unassembled WGS sequence"/>
</dbReference>
<evidence type="ECO:0000313" key="6">
    <source>
        <dbReference type="Proteomes" id="UP000038802"/>
    </source>
</evidence>
<feature type="compositionally biased region" description="Basic and acidic residues" evidence="1">
    <location>
        <begin position="10"/>
        <end position="25"/>
    </location>
</feature>
<protein>
    <submittedName>
        <fullName evidence="4">Uncharacterized protein</fullName>
    </submittedName>
</protein>
<evidence type="ECO:0000313" key="8">
    <source>
        <dbReference type="Proteomes" id="UP000049023"/>
    </source>
</evidence>
<dbReference type="EMBL" id="CNFU01001324">
    <property type="protein sequence ID" value="CKT31501.1"/>
    <property type="molecule type" value="Genomic_DNA"/>
</dbReference>
<evidence type="ECO:0000256" key="1">
    <source>
        <dbReference type="SAM" id="MobiDB-lite"/>
    </source>
</evidence>
<gene>
    <name evidence="4" type="ORF">ERS007703_04938</name>
    <name evidence="5" type="ORF">ERS007720_04402</name>
    <name evidence="3" type="ORF">ERS027659_05257</name>
    <name evidence="2" type="ORF">ERS027661_04193</name>
</gene>
<evidence type="ECO:0000313" key="3">
    <source>
        <dbReference type="EMBL" id="CKU62323.1"/>
    </source>
</evidence>
<dbReference type="EMBL" id="CSAE01001029">
    <property type="protein sequence ID" value="COX22613.1"/>
    <property type="molecule type" value="Genomic_DNA"/>
</dbReference>
<evidence type="ECO:0000313" key="5">
    <source>
        <dbReference type="EMBL" id="COX38033.1"/>
    </source>
</evidence>
<dbReference type="EMBL" id="CSAJ01000927">
    <property type="protein sequence ID" value="COX38033.1"/>
    <property type="molecule type" value="Genomic_DNA"/>
</dbReference>
<feature type="region of interest" description="Disordered" evidence="1">
    <location>
        <begin position="1"/>
        <end position="50"/>
    </location>
</feature>
<reference evidence="6 7" key="1">
    <citation type="submission" date="2015-03" db="EMBL/GenBank/DDBJ databases">
        <authorList>
            <consortium name="Pathogen Informatics"/>
        </authorList>
    </citation>
    <scope>NUCLEOTIDE SEQUENCE [LARGE SCALE GENOMIC DNA]</scope>
    <source>
        <strain evidence="3 9">Bir 185</strain>
        <strain evidence="2 8">Bir 187</strain>
        <strain evidence="6">K00500041</strain>
        <strain evidence="5 7">M09401471</strain>
    </source>
</reference>
<dbReference type="AlphaFoldDB" id="A0A0T9B4P7"/>
<sequence>MQHQLTQRPQDQEDKNPAHAVHQEQPRSGLGKPAAGAEEQAGPNRAADPDHLQLSGLEAFVIAGLFAEGADTL</sequence>
<name>A0A0T9B4P7_MYCTX</name>
<accession>A0A0T9B4P7</accession>
<reference evidence="4" key="2">
    <citation type="submission" date="2015-03" db="EMBL/GenBank/DDBJ databases">
        <authorList>
            <person name="Murphy D."/>
        </authorList>
    </citation>
    <scope>NUCLEOTIDE SEQUENCE [LARGE SCALE GENOMIC DNA]</scope>
    <source>
        <strain evidence="4">K00500041</strain>
    </source>
</reference>